<evidence type="ECO:0000256" key="1">
    <source>
        <dbReference type="ARBA" id="ARBA00005536"/>
    </source>
</evidence>
<comment type="similarity">
    <text evidence="1">Belongs to the IST1 family.</text>
</comment>
<feature type="region of interest" description="Disordered" evidence="2">
    <location>
        <begin position="237"/>
        <end position="257"/>
    </location>
</feature>
<feature type="compositionally biased region" description="Basic and acidic residues" evidence="2">
    <location>
        <begin position="239"/>
        <end position="250"/>
    </location>
</feature>
<feature type="compositionally biased region" description="Polar residues" evidence="2">
    <location>
        <begin position="272"/>
        <end position="282"/>
    </location>
</feature>
<dbReference type="InterPro" id="IPR042277">
    <property type="entry name" value="IST1-like"/>
</dbReference>
<gene>
    <name evidence="3" type="ORF">RND81_12G232800</name>
</gene>
<dbReference type="Pfam" id="PF03398">
    <property type="entry name" value="Ist1"/>
    <property type="match status" value="1"/>
</dbReference>
<dbReference type="InterPro" id="IPR005061">
    <property type="entry name" value="Ist1"/>
</dbReference>
<dbReference type="PANTHER" id="PTHR12161">
    <property type="entry name" value="IST1 FAMILY MEMBER"/>
    <property type="match status" value="1"/>
</dbReference>
<dbReference type="Proteomes" id="UP001443914">
    <property type="component" value="Unassembled WGS sequence"/>
</dbReference>
<dbReference type="AlphaFoldDB" id="A0AAW1HEK0"/>
<comment type="caution">
    <text evidence="3">The sequence shown here is derived from an EMBL/GenBank/DDBJ whole genome shotgun (WGS) entry which is preliminary data.</text>
</comment>
<proteinExistence type="inferred from homology"/>
<evidence type="ECO:0000256" key="2">
    <source>
        <dbReference type="SAM" id="MobiDB-lite"/>
    </source>
</evidence>
<reference evidence="3" key="1">
    <citation type="submission" date="2024-03" db="EMBL/GenBank/DDBJ databases">
        <title>WGS assembly of Saponaria officinalis var. Norfolk2.</title>
        <authorList>
            <person name="Jenkins J."/>
            <person name="Shu S."/>
            <person name="Grimwood J."/>
            <person name="Barry K."/>
            <person name="Goodstein D."/>
            <person name="Schmutz J."/>
            <person name="Leebens-Mack J."/>
            <person name="Osbourn A."/>
        </authorList>
    </citation>
    <scope>NUCLEOTIDE SEQUENCE [LARGE SCALE GENOMIC DNA]</scope>
    <source>
        <strain evidence="3">JIC</strain>
    </source>
</reference>
<feature type="compositionally biased region" description="Polar residues" evidence="2">
    <location>
        <begin position="290"/>
        <end position="314"/>
    </location>
</feature>
<sequence>KKLIKQISYRLKLLQARKSVIITQTRDDIAKLLQAGQFQLAVKLAEGLHKEQHRIAAYEIINELCECISKNISYICKKRELPNDVKVAVSSLIFAASRCGELPELNKLRNLFKELYGTHFDASNVNLLSSNLVKSELKNTLSSDSISESMALEIIAEFNGDSAVTMMHPSQNGQEVYDISGEKGVLEEEDECPSNEAMTSVVLCNRAAETGTLRNGTVQDDRKLELAKEAETMAQAISKLDKNGSPRESTDSTSKIQETEIVYVDDVSGASRSQDLLENNTRPVRRRTQLRSSSSGDNSVQPLPQRTSNSKTGKIAQCRNSAVNVIEPVHRSRAPRKLCQGTQCEIKNCVHPKTQRAGTNGYRGRGRRANNSSLRHVHPNLPQHEDLEANLKDLGAEVSRATPASAAVSAFNHEKIEIFN</sequence>
<feature type="region of interest" description="Disordered" evidence="2">
    <location>
        <begin position="272"/>
        <end position="314"/>
    </location>
</feature>
<dbReference type="GO" id="GO:0015031">
    <property type="term" value="P:protein transport"/>
    <property type="evidence" value="ECO:0007669"/>
    <property type="project" value="InterPro"/>
</dbReference>
<keyword evidence="4" id="KW-1185">Reference proteome</keyword>
<organism evidence="3 4">
    <name type="scientific">Saponaria officinalis</name>
    <name type="common">Common soapwort</name>
    <name type="synonym">Lychnis saponaria</name>
    <dbReference type="NCBI Taxonomy" id="3572"/>
    <lineage>
        <taxon>Eukaryota</taxon>
        <taxon>Viridiplantae</taxon>
        <taxon>Streptophyta</taxon>
        <taxon>Embryophyta</taxon>
        <taxon>Tracheophyta</taxon>
        <taxon>Spermatophyta</taxon>
        <taxon>Magnoliopsida</taxon>
        <taxon>eudicotyledons</taxon>
        <taxon>Gunneridae</taxon>
        <taxon>Pentapetalae</taxon>
        <taxon>Caryophyllales</taxon>
        <taxon>Caryophyllaceae</taxon>
        <taxon>Caryophylleae</taxon>
        <taxon>Saponaria</taxon>
    </lineage>
</organism>
<dbReference type="PANTHER" id="PTHR12161:SF44">
    <property type="entry name" value="REGULATOR OF VPS4 ACTIVITY IN THE MVB PATHWAY PROTEIN"/>
    <property type="match status" value="1"/>
</dbReference>
<evidence type="ECO:0000313" key="3">
    <source>
        <dbReference type="EMBL" id="KAK9674444.1"/>
    </source>
</evidence>
<evidence type="ECO:0000313" key="4">
    <source>
        <dbReference type="Proteomes" id="UP001443914"/>
    </source>
</evidence>
<accession>A0AAW1HEK0</accession>
<dbReference type="Gene3D" id="1.20.1260.60">
    <property type="entry name" value="Vacuolar protein sorting-associated protein Ist1"/>
    <property type="match status" value="1"/>
</dbReference>
<evidence type="ECO:0008006" key="5">
    <source>
        <dbReference type="Google" id="ProtNLM"/>
    </source>
</evidence>
<feature type="non-terminal residue" evidence="3">
    <location>
        <position position="1"/>
    </location>
</feature>
<protein>
    <recommendedName>
        <fullName evidence="5">IST1-like protein</fullName>
    </recommendedName>
</protein>
<name>A0AAW1HEK0_SAPOF</name>
<dbReference type="EMBL" id="JBDFQZ010000012">
    <property type="protein sequence ID" value="KAK9674444.1"/>
    <property type="molecule type" value="Genomic_DNA"/>
</dbReference>